<gene>
    <name evidence="3" type="ORF">SCF082_LOCUS49809</name>
</gene>
<keyword evidence="2" id="KW-1133">Transmembrane helix</keyword>
<dbReference type="PANTHER" id="PTHR43215:SF14">
    <property type="entry name" value="RADIAL SPOKE HEAD 1 HOMOLOG"/>
    <property type="match status" value="1"/>
</dbReference>
<dbReference type="InterPro" id="IPR003409">
    <property type="entry name" value="MORN"/>
</dbReference>
<dbReference type="InterPro" id="IPR010721">
    <property type="entry name" value="UstE-like"/>
</dbReference>
<evidence type="ECO:0000313" key="4">
    <source>
        <dbReference type="Proteomes" id="UP001642464"/>
    </source>
</evidence>
<name>A0ABP0S3M4_9DINO</name>
<dbReference type="EMBL" id="CAXAMM010042818">
    <property type="protein sequence ID" value="CAK9106942.1"/>
    <property type="molecule type" value="Genomic_DNA"/>
</dbReference>
<feature type="transmembrane region" description="Helical" evidence="2">
    <location>
        <begin position="57"/>
        <end position="79"/>
    </location>
</feature>
<evidence type="ECO:0000256" key="1">
    <source>
        <dbReference type="ARBA" id="ARBA00022737"/>
    </source>
</evidence>
<dbReference type="Gene3D" id="1.20.120.1630">
    <property type="match status" value="1"/>
</dbReference>
<feature type="transmembrane region" description="Helical" evidence="2">
    <location>
        <begin position="209"/>
        <end position="227"/>
    </location>
</feature>
<proteinExistence type="predicted"/>
<evidence type="ECO:0000313" key="3">
    <source>
        <dbReference type="EMBL" id="CAK9106942.1"/>
    </source>
</evidence>
<feature type="transmembrane region" description="Helical" evidence="2">
    <location>
        <begin position="6"/>
        <end position="26"/>
    </location>
</feature>
<dbReference type="Gene3D" id="2.20.110.10">
    <property type="entry name" value="Histone H3 K4-specific methyltransferase SET7/9 N-terminal domain"/>
    <property type="match status" value="2"/>
</dbReference>
<dbReference type="SUPFAM" id="SSF82185">
    <property type="entry name" value="Histone H3 K4-specific methyltransferase SET7/9 N-terminal domain"/>
    <property type="match status" value="2"/>
</dbReference>
<keyword evidence="1" id="KW-0677">Repeat</keyword>
<keyword evidence="4" id="KW-1185">Reference proteome</keyword>
<evidence type="ECO:0000256" key="2">
    <source>
        <dbReference type="SAM" id="Phobius"/>
    </source>
</evidence>
<dbReference type="PANTHER" id="PTHR43215">
    <property type="entry name" value="RADIAL SPOKE HEAD 1 HOMOLOG"/>
    <property type="match status" value="1"/>
</dbReference>
<accession>A0ABP0S3M4</accession>
<sequence>MSQQLVYAISVAITALIQGGGFLVAYALQTETFYDILGGVNFLALAFWSASSSTLDLRKICTTVLFVCSRGWLLLFLAWRAHERKGDARFDDIKGKFISFMKAWIVQGMWVMLISMPVIFINSSNKSSPLDFIDIVFMLCFALCVGTEILADIQKALWVKKGRPGGFCQEGLWGFSRHPNYFGEIFQWWFAWALAYHSSEAARGYLDPLWWACAISPIFTMLILLHLKPTGIYNAEGKNLKRYYDQCPATWALKLRDYQTKRRMPRDYQTGAPGVPTVIRMNMGGYPAQKKGLMSRLFGSKQKHIVEIPPGTSMLGQDLSKRGDTWYEQELARLGKDGIRCTKVGTNGKPYERFVYLDSRNLTLEIRGGRSGTSGVMMDDLVDIRQGLSSPDFQQFVTKLHMDPHGGLESKSLVLQTPHRTFSFIMSDQSQRDTCGYCILYLLKIKNRGVMAASSSPAVKASQGPKSGTGKVTYPNRSTYEGQFNNSMRHGQGVLTLSDGTRYVAQWKNDERHGEGKEFCPDGTTFEGHYVAGMRHGYGVMKWPEGSKYSGMFERGRANGQGELLRTDGSVYKGQFCEDCMSGEGRMRWRDGVEYIGQFVANKREGYGTMTWMSGRWKKYSGQWKDGMQNEIGVLVDHNDQEFKGYFKMGKLDYWIDDR</sequence>
<keyword evidence="2" id="KW-0472">Membrane</keyword>
<dbReference type="Pfam" id="PF02493">
    <property type="entry name" value="MORN"/>
    <property type="match status" value="7"/>
</dbReference>
<protein>
    <submittedName>
        <fullName evidence="3">MORN repeat-containing protein 1</fullName>
    </submittedName>
</protein>
<reference evidence="3 4" key="1">
    <citation type="submission" date="2024-02" db="EMBL/GenBank/DDBJ databases">
        <authorList>
            <person name="Chen Y."/>
            <person name="Shah S."/>
            <person name="Dougan E. K."/>
            <person name="Thang M."/>
            <person name="Chan C."/>
        </authorList>
    </citation>
    <scope>NUCLEOTIDE SEQUENCE [LARGE SCALE GENOMIC DNA]</scope>
</reference>
<dbReference type="Gene3D" id="2.30.29.30">
    <property type="entry name" value="Pleckstrin-homology domain (PH domain)/Phosphotyrosine-binding domain (PTB)"/>
    <property type="match status" value="1"/>
</dbReference>
<dbReference type="InterPro" id="IPR011993">
    <property type="entry name" value="PH-like_dom_sf"/>
</dbReference>
<organism evidence="3 4">
    <name type="scientific">Durusdinium trenchii</name>
    <dbReference type="NCBI Taxonomy" id="1381693"/>
    <lineage>
        <taxon>Eukaryota</taxon>
        <taxon>Sar</taxon>
        <taxon>Alveolata</taxon>
        <taxon>Dinophyceae</taxon>
        <taxon>Suessiales</taxon>
        <taxon>Symbiodiniaceae</taxon>
        <taxon>Durusdinium</taxon>
    </lineage>
</organism>
<feature type="transmembrane region" description="Helical" evidence="2">
    <location>
        <begin position="132"/>
        <end position="151"/>
    </location>
</feature>
<dbReference type="Pfam" id="PF06966">
    <property type="entry name" value="DUF1295"/>
    <property type="match status" value="1"/>
</dbReference>
<comment type="caution">
    <text evidence="3">The sequence shown here is derived from an EMBL/GenBank/DDBJ whole genome shotgun (WGS) entry which is preliminary data.</text>
</comment>
<dbReference type="SMART" id="SM00698">
    <property type="entry name" value="MORN"/>
    <property type="match status" value="7"/>
</dbReference>
<feature type="transmembrane region" description="Helical" evidence="2">
    <location>
        <begin position="100"/>
        <end position="120"/>
    </location>
</feature>
<feature type="transmembrane region" description="Helical" evidence="2">
    <location>
        <begin position="33"/>
        <end position="51"/>
    </location>
</feature>
<dbReference type="Proteomes" id="UP001642464">
    <property type="component" value="Unassembled WGS sequence"/>
</dbReference>
<keyword evidence="2" id="KW-0812">Transmembrane</keyword>